<evidence type="ECO:0000256" key="4">
    <source>
        <dbReference type="ARBA" id="ARBA00022827"/>
    </source>
</evidence>
<dbReference type="Pfam" id="PF01266">
    <property type="entry name" value="DAO"/>
    <property type="match status" value="1"/>
</dbReference>
<dbReference type="Gene3D" id="3.30.9.10">
    <property type="entry name" value="D-Amino Acid Oxidase, subunit A, domain 2"/>
    <property type="match status" value="1"/>
</dbReference>
<comment type="similarity">
    <text evidence="2">Belongs to the MSOX/MTOX family.</text>
</comment>
<gene>
    <name evidence="7" type="ORF">A1O1_01799</name>
</gene>
<comment type="caution">
    <text evidence="7">The sequence shown here is derived from an EMBL/GenBank/DDBJ whole genome shotgun (WGS) entry which is preliminary data.</text>
</comment>
<dbReference type="Gene3D" id="3.50.50.60">
    <property type="entry name" value="FAD/NAD(P)-binding domain"/>
    <property type="match status" value="1"/>
</dbReference>
<dbReference type="InterPro" id="IPR006076">
    <property type="entry name" value="FAD-dep_OxRdtase"/>
</dbReference>
<keyword evidence="4" id="KW-0274">FAD</keyword>
<dbReference type="AlphaFoldDB" id="W9YKK1"/>
<proteinExistence type="inferred from homology"/>
<protein>
    <recommendedName>
        <fullName evidence="6">FAD dependent oxidoreductase domain-containing protein</fullName>
    </recommendedName>
</protein>
<keyword evidence="5" id="KW-0560">Oxidoreductase</keyword>
<dbReference type="Proteomes" id="UP000019484">
    <property type="component" value="Unassembled WGS sequence"/>
</dbReference>
<dbReference type="InterPro" id="IPR045170">
    <property type="entry name" value="MTOX"/>
</dbReference>
<evidence type="ECO:0000256" key="3">
    <source>
        <dbReference type="ARBA" id="ARBA00022630"/>
    </source>
</evidence>
<dbReference type="SUPFAM" id="SSF54373">
    <property type="entry name" value="FAD-linked reductases, C-terminal domain"/>
    <property type="match status" value="1"/>
</dbReference>
<dbReference type="PANTHER" id="PTHR10961">
    <property type="entry name" value="PEROXISOMAL SARCOSINE OXIDASE"/>
    <property type="match status" value="1"/>
</dbReference>
<dbReference type="GO" id="GO:0008115">
    <property type="term" value="F:sarcosine oxidase activity"/>
    <property type="evidence" value="ECO:0007669"/>
    <property type="project" value="TreeGrafter"/>
</dbReference>
<accession>W9YKK1</accession>
<reference evidence="7 8" key="1">
    <citation type="submission" date="2013-03" db="EMBL/GenBank/DDBJ databases">
        <title>The Genome Sequence of Capronia coronata CBS 617.96.</title>
        <authorList>
            <consortium name="The Broad Institute Genomics Platform"/>
            <person name="Cuomo C."/>
            <person name="de Hoog S."/>
            <person name="Gorbushina A."/>
            <person name="Walker B."/>
            <person name="Young S.K."/>
            <person name="Zeng Q."/>
            <person name="Gargeya S."/>
            <person name="Fitzgerald M."/>
            <person name="Haas B."/>
            <person name="Abouelleil A."/>
            <person name="Allen A.W."/>
            <person name="Alvarado L."/>
            <person name="Arachchi H.M."/>
            <person name="Berlin A.M."/>
            <person name="Chapman S.B."/>
            <person name="Gainer-Dewar J."/>
            <person name="Goldberg J."/>
            <person name="Griggs A."/>
            <person name="Gujja S."/>
            <person name="Hansen M."/>
            <person name="Howarth C."/>
            <person name="Imamovic A."/>
            <person name="Ireland A."/>
            <person name="Larimer J."/>
            <person name="McCowan C."/>
            <person name="Murphy C."/>
            <person name="Pearson M."/>
            <person name="Poon T.W."/>
            <person name="Priest M."/>
            <person name="Roberts A."/>
            <person name="Saif S."/>
            <person name="Shea T."/>
            <person name="Sisk P."/>
            <person name="Sykes S."/>
            <person name="Wortman J."/>
            <person name="Nusbaum C."/>
            <person name="Birren B."/>
        </authorList>
    </citation>
    <scope>NUCLEOTIDE SEQUENCE [LARGE SCALE GENOMIC DNA]</scope>
    <source>
        <strain evidence="7 8">CBS 617.96</strain>
    </source>
</reference>
<keyword evidence="3" id="KW-0285">Flavoprotein</keyword>
<evidence type="ECO:0000256" key="5">
    <source>
        <dbReference type="ARBA" id="ARBA00023002"/>
    </source>
</evidence>
<evidence type="ECO:0000313" key="7">
    <source>
        <dbReference type="EMBL" id="EXJ93407.1"/>
    </source>
</evidence>
<dbReference type="SUPFAM" id="SSF51905">
    <property type="entry name" value="FAD/NAD(P)-binding domain"/>
    <property type="match status" value="1"/>
</dbReference>
<dbReference type="InterPro" id="IPR036188">
    <property type="entry name" value="FAD/NAD-bd_sf"/>
</dbReference>
<feature type="domain" description="FAD dependent oxidoreductase" evidence="6">
    <location>
        <begin position="6"/>
        <end position="367"/>
    </location>
</feature>
<name>W9YKK1_9EURO</name>
<dbReference type="PANTHER" id="PTHR10961:SF45">
    <property type="entry name" value="FAD DEPENDENT OXIDOREDUCTASE DOMAIN-CONTAINING PROTEIN-RELATED"/>
    <property type="match status" value="1"/>
</dbReference>
<dbReference type="HOGENOM" id="CLU_007884_0_1_1"/>
<dbReference type="GO" id="GO:0050660">
    <property type="term" value="F:flavin adenine dinucleotide binding"/>
    <property type="evidence" value="ECO:0007669"/>
    <property type="project" value="InterPro"/>
</dbReference>
<dbReference type="RefSeq" id="XP_007720901.1">
    <property type="nucleotide sequence ID" value="XM_007722711.1"/>
</dbReference>
<dbReference type="STRING" id="1182541.W9YKK1"/>
<evidence type="ECO:0000259" key="6">
    <source>
        <dbReference type="Pfam" id="PF01266"/>
    </source>
</evidence>
<dbReference type="GO" id="GO:0050031">
    <property type="term" value="F:L-pipecolate oxidase activity"/>
    <property type="evidence" value="ECO:0007669"/>
    <property type="project" value="TreeGrafter"/>
</dbReference>
<dbReference type="eggNOG" id="KOG2820">
    <property type="taxonomic scope" value="Eukaryota"/>
</dbReference>
<organism evidence="7 8">
    <name type="scientific">Capronia coronata CBS 617.96</name>
    <dbReference type="NCBI Taxonomy" id="1182541"/>
    <lineage>
        <taxon>Eukaryota</taxon>
        <taxon>Fungi</taxon>
        <taxon>Dikarya</taxon>
        <taxon>Ascomycota</taxon>
        <taxon>Pezizomycotina</taxon>
        <taxon>Eurotiomycetes</taxon>
        <taxon>Chaetothyriomycetidae</taxon>
        <taxon>Chaetothyriales</taxon>
        <taxon>Herpotrichiellaceae</taxon>
        <taxon>Capronia</taxon>
    </lineage>
</organism>
<keyword evidence="8" id="KW-1185">Reference proteome</keyword>
<dbReference type="GO" id="GO:0004657">
    <property type="term" value="F:proline dehydrogenase activity"/>
    <property type="evidence" value="ECO:0007669"/>
    <property type="project" value="TreeGrafter"/>
</dbReference>
<evidence type="ECO:0000256" key="1">
    <source>
        <dbReference type="ARBA" id="ARBA00001974"/>
    </source>
</evidence>
<dbReference type="EMBL" id="AMWN01000002">
    <property type="protein sequence ID" value="EXJ93407.1"/>
    <property type="molecule type" value="Genomic_DNA"/>
</dbReference>
<evidence type="ECO:0000256" key="2">
    <source>
        <dbReference type="ARBA" id="ARBA00010989"/>
    </source>
</evidence>
<evidence type="ECO:0000313" key="8">
    <source>
        <dbReference type="Proteomes" id="UP000019484"/>
    </source>
</evidence>
<comment type="cofactor">
    <cofactor evidence="1">
        <name>FAD</name>
        <dbReference type="ChEBI" id="CHEBI:57692"/>
    </cofactor>
</comment>
<dbReference type="OrthoDB" id="2219495at2759"/>
<sequence>MDRHSKIVVVGAGVFGLSTALELSRTGYKNVIVLDRHVPPVPAGSSVDISRVIRFDYGDLAYARLAKEAFDLWNTPQYEGIFNRSPFVLVGEDENGRAFIDRCTTGLGRASLSWRRLETGDETKNLFPVLSGQLTQKDFHAYCNFTCGWADSQLAIATFRDRCLENGVSFISGSRGTVPGFQTDPQTGTITGAKTKSGDLVQGDVFVLATGAWTSGLVSMHDSILATGQVVAFIKLTETEVDRYGKLPIYMNFSTGWLSFPPHQNSGYMKIALHGWGYTHTADADHTRRANFAPADGLERVRQGLRSVLPELASREFDRAAVCWYTDTPSGDFIVDSHPDYPNLLVTTAETDSNGFKFLPVIGKYTTGALHGTLPEELRQKWRFRREYENAKGDPIKGDGIRRGPARREFLATERAKL</sequence>
<dbReference type="GeneID" id="19156700"/>